<organism evidence="2 3">
    <name type="scientific">Novosphingobium anseongense</name>
    <dbReference type="NCBI Taxonomy" id="3133436"/>
    <lineage>
        <taxon>Bacteria</taxon>
        <taxon>Pseudomonadati</taxon>
        <taxon>Pseudomonadota</taxon>
        <taxon>Alphaproteobacteria</taxon>
        <taxon>Sphingomonadales</taxon>
        <taxon>Sphingomonadaceae</taxon>
        <taxon>Novosphingobium</taxon>
    </lineage>
</organism>
<evidence type="ECO:0000256" key="1">
    <source>
        <dbReference type="SAM" id="MobiDB-lite"/>
    </source>
</evidence>
<evidence type="ECO:0000313" key="2">
    <source>
        <dbReference type="EMBL" id="MEJ5976022.1"/>
    </source>
</evidence>
<name>A0ABU8RSK3_9SPHN</name>
<proteinExistence type="predicted"/>
<evidence type="ECO:0000313" key="3">
    <source>
        <dbReference type="Proteomes" id="UP001361239"/>
    </source>
</evidence>
<accession>A0ABU8RSK3</accession>
<dbReference type="RefSeq" id="WP_339585945.1">
    <property type="nucleotide sequence ID" value="NZ_JBBHJZ010000001.1"/>
</dbReference>
<comment type="caution">
    <text evidence="2">The sequence shown here is derived from an EMBL/GenBank/DDBJ whole genome shotgun (WGS) entry which is preliminary data.</text>
</comment>
<feature type="region of interest" description="Disordered" evidence="1">
    <location>
        <begin position="1"/>
        <end position="20"/>
    </location>
</feature>
<reference evidence="2 3" key="1">
    <citation type="submission" date="2024-03" db="EMBL/GenBank/DDBJ databases">
        <authorList>
            <person name="Jo J.-H."/>
        </authorList>
    </citation>
    <scope>NUCLEOTIDE SEQUENCE [LARGE SCALE GENOMIC DNA]</scope>
    <source>
        <strain evidence="2 3">PS1R-30</strain>
    </source>
</reference>
<protein>
    <recommendedName>
        <fullName evidence="4">DUF2336 domain-containing protein</fullName>
    </recommendedName>
</protein>
<evidence type="ECO:0008006" key="4">
    <source>
        <dbReference type="Google" id="ProtNLM"/>
    </source>
</evidence>
<dbReference type="Proteomes" id="UP001361239">
    <property type="component" value="Unassembled WGS sequence"/>
</dbReference>
<dbReference type="EMBL" id="JBBHJZ010000001">
    <property type="protein sequence ID" value="MEJ5976022.1"/>
    <property type="molecule type" value="Genomic_DNA"/>
</dbReference>
<sequence>MDGYSGLMSDAAATPRATDPVESRLRGALDQGDVVLGTVAPVLRHLLASDDSGLFGDAILARVRGMIGDVARQLLARIEGGEGDVAALTLALTDNPAFLRHVHALVLEWHLTELLQARLALDPVLSPLLQALVASSDETTAALAMKFLAAQARFGQAQRRMRLALAELPGDLLHLALVALRGVAGGTAEADQRVAAAEVAIRADYDEARSRLGLLSRLVTGMGAGAVAALSLHHAGAAIFLTALAASARQDRDLATLATSETQRTRLALALCAAGLKPEAIEEQLLALDPDAELPEGIDRLAPDRAAALIAGAGH</sequence>
<gene>
    <name evidence="2" type="ORF">WG901_05215</name>
</gene>
<keyword evidence="3" id="KW-1185">Reference proteome</keyword>